<dbReference type="CDD" id="cd00161">
    <property type="entry name" value="beta-trefoil_Ricin-like"/>
    <property type="match status" value="1"/>
</dbReference>
<name>A0A917L4M4_9ACTN</name>
<dbReference type="Gene3D" id="2.80.10.50">
    <property type="match status" value="2"/>
</dbReference>
<reference evidence="2" key="2">
    <citation type="submission" date="2020-09" db="EMBL/GenBank/DDBJ databases">
        <authorList>
            <person name="Sun Q."/>
            <person name="Zhou Y."/>
        </authorList>
    </citation>
    <scope>NUCLEOTIDE SEQUENCE</scope>
    <source>
        <strain evidence="2">CGMCC 4.7272</strain>
    </source>
</reference>
<feature type="domain" description="Ricin B lectin" evidence="1">
    <location>
        <begin position="41"/>
        <end position="192"/>
    </location>
</feature>
<evidence type="ECO:0000259" key="1">
    <source>
        <dbReference type="SMART" id="SM00458"/>
    </source>
</evidence>
<dbReference type="SMART" id="SM00458">
    <property type="entry name" value="RICIN"/>
    <property type="match status" value="1"/>
</dbReference>
<comment type="caution">
    <text evidence="2">The sequence shown here is derived from an EMBL/GenBank/DDBJ whole genome shotgun (WGS) entry which is preliminary data.</text>
</comment>
<evidence type="ECO:0000313" key="2">
    <source>
        <dbReference type="EMBL" id="GGJ42838.1"/>
    </source>
</evidence>
<evidence type="ECO:0000313" key="3">
    <source>
        <dbReference type="Proteomes" id="UP000625682"/>
    </source>
</evidence>
<organism evidence="2 3">
    <name type="scientific">Streptomyces lacrimifluminis</name>
    <dbReference type="NCBI Taxonomy" id="1500077"/>
    <lineage>
        <taxon>Bacteria</taxon>
        <taxon>Bacillati</taxon>
        <taxon>Actinomycetota</taxon>
        <taxon>Actinomycetes</taxon>
        <taxon>Kitasatosporales</taxon>
        <taxon>Streptomycetaceae</taxon>
        <taxon>Streptomyces</taxon>
    </lineage>
</organism>
<dbReference type="EMBL" id="BMMU01000014">
    <property type="protein sequence ID" value="GGJ42838.1"/>
    <property type="molecule type" value="Genomic_DNA"/>
</dbReference>
<reference evidence="2" key="1">
    <citation type="journal article" date="2014" name="Int. J. Syst. Evol. Microbiol.">
        <title>Complete genome sequence of Corynebacterium casei LMG S-19264T (=DSM 44701T), isolated from a smear-ripened cheese.</title>
        <authorList>
            <consortium name="US DOE Joint Genome Institute (JGI-PGF)"/>
            <person name="Walter F."/>
            <person name="Albersmeier A."/>
            <person name="Kalinowski J."/>
            <person name="Ruckert C."/>
        </authorList>
    </citation>
    <scope>NUCLEOTIDE SEQUENCE</scope>
    <source>
        <strain evidence="2">CGMCC 4.7272</strain>
    </source>
</reference>
<protein>
    <recommendedName>
        <fullName evidence="1">Ricin B lectin domain-containing protein</fullName>
    </recommendedName>
</protein>
<dbReference type="PROSITE" id="PS50231">
    <property type="entry name" value="RICIN_B_LECTIN"/>
    <property type="match status" value="1"/>
</dbReference>
<accession>A0A917L4M4</accession>
<dbReference type="InterPro" id="IPR000772">
    <property type="entry name" value="Ricin_B_lectin"/>
</dbReference>
<dbReference type="SUPFAM" id="SSF50370">
    <property type="entry name" value="Ricin B-like lectins"/>
    <property type="match status" value="1"/>
</dbReference>
<dbReference type="Pfam" id="PF14200">
    <property type="entry name" value="RicinB_lectin_2"/>
    <property type="match status" value="1"/>
</dbReference>
<dbReference type="AlphaFoldDB" id="A0A917L4M4"/>
<keyword evidence="3" id="KW-1185">Reference proteome</keyword>
<dbReference type="InterPro" id="IPR035992">
    <property type="entry name" value="Ricin_B-like_lectins"/>
</dbReference>
<dbReference type="RefSeq" id="WP_229695349.1">
    <property type="nucleotide sequence ID" value="NZ_BAABER010000032.1"/>
</dbReference>
<proteinExistence type="predicted"/>
<sequence>MSGPVTVSDQTLTVSGNASSVNVPWTDSKDGYTVTLLPPSNTAISTVAVAQHSNQCLDDTNLSTANGTQYQQYHCEGGYQQMFDFKPVSGKPNTYTVVNQHSAKCLDVAGASTTDGAAVVQNTCGSGTTQQFALHPVTALGNGKDYQLVSAHSGKCVDVSEISTTPGAKIHQWTCDAASALATKKNQIWRLPGKA</sequence>
<dbReference type="Proteomes" id="UP000625682">
    <property type="component" value="Unassembled WGS sequence"/>
</dbReference>
<gene>
    <name evidence="2" type="ORF">GCM10012282_44660</name>
</gene>